<organism evidence="1 2">
    <name type="scientific">Prevotella herbatica</name>
    <dbReference type="NCBI Taxonomy" id="2801997"/>
    <lineage>
        <taxon>Bacteria</taxon>
        <taxon>Pseudomonadati</taxon>
        <taxon>Bacteroidota</taxon>
        <taxon>Bacteroidia</taxon>
        <taxon>Bacteroidales</taxon>
        <taxon>Prevotellaceae</taxon>
        <taxon>Prevotella</taxon>
    </lineage>
</organism>
<evidence type="ECO:0008006" key="3">
    <source>
        <dbReference type="Google" id="ProtNLM"/>
    </source>
</evidence>
<dbReference type="Proteomes" id="UP001319045">
    <property type="component" value="Chromosome"/>
</dbReference>
<keyword evidence="2" id="KW-1185">Reference proteome</keyword>
<evidence type="ECO:0000313" key="2">
    <source>
        <dbReference type="Proteomes" id="UP001319045"/>
    </source>
</evidence>
<protein>
    <recommendedName>
        <fullName evidence="3">Permuted papain-like amidase enzyme, YaeF/YiiX, C92 family</fullName>
    </recommendedName>
</protein>
<reference evidence="1 2" key="1">
    <citation type="journal article" date="2022" name="Int. J. Syst. Evol. Microbiol.">
        <title>Prevotella herbatica sp. nov., a plant polysaccharide-decomposing anaerobic bacterium isolated from a methanogenic reactor.</title>
        <authorList>
            <person name="Uek A."/>
            <person name="Tonouchi A."/>
            <person name="Kaku N."/>
            <person name="Ueki K."/>
        </authorList>
    </citation>
    <scope>NUCLEOTIDE SEQUENCE [LARGE SCALE GENOMIC DNA]</scope>
    <source>
        <strain evidence="1 2">WR041</strain>
    </source>
</reference>
<dbReference type="Gene3D" id="3.90.1720.10">
    <property type="entry name" value="endopeptidase domain like (from Nostoc punctiforme)"/>
    <property type="match status" value="1"/>
</dbReference>
<gene>
    <name evidence="1" type="ORF">prwr041_12710</name>
</gene>
<dbReference type="SUPFAM" id="SSF54001">
    <property type="entry name" value="Cysteine proteinases"/>
    <property type="match status" value="1"/>
</dbReference>
<name>A0ABM7NXY4_9BACT</name>
<dbReference type="InterPro" id="IPR038765">
    <property type="entry name" value="Papain-like_cys_pep_sf"/>
</dbReference>
<evidence type="ECO:0000313" key="1">
    <source>
        <dbReference type="EMBL" id="BCS85378.1"/>
    </source>
</evidence>
<dbReference type="Pfam" id="PF05708">
    <property type="entry name" value="Peptidase_C92"/>
    <property type="match status" value="1"/>
</dbReference>
<proteinExistence type="predicted"/>
<accession>A0ABM7NXY4</accession>
<dbReference type="EMBL" id="AP024484">
    <property type="protein sequence ID" value="BCS85378.1"/>
    <property type="molecule type" value="Genomic_DNA"/>
</dbReference>
<dbReference type="InterPro" id="IPR024453">
    <property type="entry name" value="Peptidase_C92"/>
</dbReference>
<sequence length="201" mass="22430">MQGFSQITLRHITNTALLREGDLMFCASGKPSAITDVTRGIDEMGINHVAIFHKDKKGSYAIEAIHKGVCMNPINSFINANKGNDGNKQIITGRINCDSIDISKSIKNALKYIGRPYDFYFEPSDSAIYCSELVQISFVDHNGKLLFYTIPMSFHNKSGEITTFWKDYYSKGGMKVPEGAPGSNPGELSREKIIKMLYIIM</sequence>